<dbReference type="EMBL" id="RCHS01003501">
    <property type="protein sequence ID" value="RMX41364.1"/>
    <property type="molecule type" value="Genomic_DNA"/>
</dbReference>
<feature type="domain" description="Integrator complex subunit 5 C-terminal" evidence="2">
    <location>
        <begin position="269"/>
        <end position="969"/>
    </location>
</feature>
<dbReference type="InterPro" id="IPR029444">
    <property type="entry name" value="INTS5_C"/>
</dbReference>
<gene>
    <name evidence="3" type="ORF">pdam_00012791</name>
</gene>
<evidence type="ECO:0008006" key="5">
    <source>
        <dbReference type="Google" id="ProtNLM"/>
    </source>
</evidence>
<dbReference type="PANTHER" id="PTHR31697">
    <property type="entry name" value="INTEGRATOR COMPLEX SUBUNIT 5"/>
    <property type="match status" value="1"/>
</dbReference>
<evidence type="ECO:0000313" key="3">
    <source>
        <dbReference type="EMBL" id="RMX41364.1"/>
    </source>
</evidence>
<dbReference type="InterPro" id="IPR029445">
    <property type="entry name" value="INTS5_N"/>
</dbReference>
<name>A0A3M6TJE3_POCDA</name>
<keyword evidence="4" id="KW-1185">Reference proteome</keyword>
<evidence type="ECO:0000259" key="2">
    <source>
        <dbReference type="Pfam" id="PF14838"/>
    </source>
</evidence>
<reference evidence="3 4" key="1">
    <citation type="journal article" date="2018" name="Sci. Rep.">
        <title>Comparative analysis of the Pocillopora damicornis genome highlights role of immune system in coral evolution.</title>
        <authorList>
            <person name="Cunning R."/>
            <person name="Bay R.A."/>
            <person name="Gillette P."/>
            <person name="Baker A.C."/>
            <person name="Traylor-Knowles N."/>
        </authorList>
    </citation>
    <scope>NUCLEOTIDE SEQUENCE [LARGE SCALE GENOMIC DNA]</scope>
    <source>
        <strain evidence="3">RSMAS</strain>
        <tissue evidence="3">Whole animal</tissue>
    </source>
</reference>
<comment type="caution">
    <text evidence="3">The sequence shown here is derived from an EMBL/GenBank/DDBJ whole genome shotgun (WGS) entry which is preliminary data.</text>
</comment>
<evidence type="ECO:0000259" key="1">
    <source>
        <dbReference type="Pfam" id="PF14837"/>
    </source>
</evidence>
<proteinExistence type="predicted"/>
<dbReference type="OrthoDB" id="69088at2759"/>
<evidence type="ECO:0000313" key="4">
    <source>
        <dbReference type="Proteomes" id="UP000275408"/>
    </source>
</evidence>
<dbReference type="Proteomes" id="UP000275408">
    <property type="component" value="Unassembled WGS sequence"/>
</dbReference>
<organism evidence="3 4">
    <name type="scientific">Pocillopora damicornis</name>
    <name type="common">Cauliflower coral</name>
    <name type="synonym">Millepora damicornis</name>
    <dbReference type="NCBI Taxonomy" id="46731"/>
    <lineage>
        <taxon>Eukaryota</taxon>
        <taxon>Metazoa</taxon>
        <taxon>Cnidaria</taxon>
        <taxon>Anthozoa</taxon>
        <taxon>Hexacorallia</taxon>
        <taxon>Scleractinia</taxon>
        <taxon>Astrocoeniina</taxon>
        <taxon>Pocilloporidae</taxon>
        <taxon>Pocillopora</taxon>
    </lineage>
</organism>
<dbReference type="GO" id="GO:0034472">
    <property type="term" value="P:snRNA 3'-end processing"/>
    <property type="evidence" value="ECO:0007669"/>
    <property type="project" value="TreeGrafter"/>
</dbReference>
<feature type="domain" description="Integrator complex subunit 5 N-terminal" evidence="1">
    <location>
        <begin position="37"/>
        <end position="250"/>
    </location>
</feature>
<dbReference type="PANTHER" id="PTHR31697:SF2">
    <property type="entry name" value="INTEGRATOR COMPLEX SUBUNIT 5"/>
    <property type="match status" value="1"/>
</dbReference>
<dbReference type="Pfam" id="PF14837">
    <property type="entry name" value="INTS5_N"/>
    <property type="match status" value="1"/>
</dbReference>
<accession>A0A3M6TJE3</accession>
<protein>
    <recommendedName>
        <fullName evidence="5">Integrator complex subunit 5 C-terminal domain-containing protein</fullName>
    </recommendedName>
</protein>
<dbReference type="STRING" id="46731.A0A3M6TJE3"/>
<dbReference type="GO" id="GO:0032039">
    <property type="term" value="C:integrator complex"/>
    <property type="evidence" value="ECO:0007669"/>
    <property type="project" value="InterPro"/>
</dbReference>
<dbReference type="Pfam" id="PF14838">
    <property type="entry name" value="INTS5_C"/>
    <property type="match status" value="1"/>
</dbReference>
<sequence length="981" mass="109449">MSPLLLLVCGEIPHKKKTGTTTRCKMADKAAEESQSLRLRLQSFLSGKDETGKILSNAEKTQCAIALLHSLPCARHAVLEQLCDVFHEAVQKYMVELERQALSGTTAACHRDTLDPELISALQNVSEVVCRFVDNNPTAWAPLICQWSLNLLGQVVTKNNGRRATGITLSLSEGLHKWMLFPAVQRLMDITVHCSAKLVSRGEADVCVQCLLQIAMNSSPHLDWVVAHIGSHFHQVFIPKLLSAALKEYTASHSPGGGGGDTFVMTPTVVHVLTYLSLQHSQEVKNNLLAMFHESIATSPKSNVEREERLSTLPFLLHIATSSPDLLRGTITEFITALTPEVLLQLLEQSKKRGDWKISLVSSVVNVIKNMEEGALEVFQLLLENCQKPTDRESKEVDLAQAELQKTFSLTMGLLLTRLKDIAIERHSLFYKNTTIASLDTRKTESEFLTEMAHHTKDLCQALITSSGNKVSNTFQMLVTIAIYSGRTLAAGILNHVLLNSRSSQSLQLFVQLHCDLELYYTQLLDDVVKTCLSTGKYPGTASHSKKLLGLLSNLHELITIGSKNANLLRSKMCTSLQRHHSLLTNLLIHPNLDVSLKSLELLLSLDKIMPDKVSNMMKICSNCVGLFYKLLNKLRKQDGSISETVKSIKLCRQMVLLLSKDDRCRLYLMRLLVEGTLKKEHVSLFGGILPAEPSDSEKDLTNINVSLLERNRNPHISSHLPLTPSSVFFSGIVGNIEKNNRIKAPEPQVWQQTSQVFVDVVFMLCTCDQGDADGSNLALHHKYVDSLSLLLMELVCPDVVPISFDWPDDESLKFTIERDLRIKKTFDDNPILWALVSIVARGVSSLSKCSPLVSSLLATVMSNWEVYRGSTVDQSSLNFKVTCFITDIMTKASWLPPPLSRVGAVFGLLKPKEIYTILNTMWKVLKEFPPPSSAMTPEATRQRWQQGTAFKTQKEVVKAIFVNNIEKLGHHYARVFDESW</sequence>
<dbReference type="AlphaFoldDB" id="A0A3M6TJE3"/>
<dbReference type="InterPro" id="IPR040316">
    <property type="entry name" value="INTS5"/>
</dbReference>